<proteinExistence type="predicted"/>
<sequence length="100" mass="11941">MGRVAKGEASGFDLIRDWMNKRVGVHFEIPDLYYMEVGLTEATIRKLVRWLMCAGFISRESRGYYRIEKHISTKINTTELEKLAYPNRRNFYKPVFRIKY</sequence>
<accession>A0A8S5MMT3</accession>
<organism evidence="1">
    <name type="scientific">Siphoviridae sp. ctxc31</name>
    <dbReference type="NCBI Taxonomy" id="2826520"/>
    <lineage>
        <taxon>Viruses</taxon>
        <taxon>Duplodnaviria</taxon>
        <taxon>Heunggongvirae</taxon>
        <taxon>Uroviricota</taxon>
        <taxon>Caudoviricetes</taxon>
    </lineage>
</organism>
<evidence type="ECO:0000313" key="1">
    <source>
        <dbReference type="EMBL" id="DAD83544.1"/>
    </source>
</evidence>
<protein>
    <submittedName>
        <fullName evidence="1">Ethanolamine utilization protein</fullName>
    </submittedName>
</protein>
<reference evidence="1" key="1">
    <citation type="journal article" date="2021" name="Proc. Natl. Acad. Sci. U.S.A.">
        <title>A Catalog of Tens of Thousands of Viruses from Human Metagenomes Reveals Hidden Associations with Chronic Diseases.</title>
        <authorList>
            <person name="Tisza M.J."/>
            <person name="Buck C.B."/>
        </authorList>
    </citation>
    <scope>NUCLEOTIDE SEQUENCE</scope>
    <source>
        <strain evidence="1">Ctxc31</strain>
    </source>
</reference>
<name>A0A8S5MMT3_9CAUD</name>
<dbReference type="EMBL" id="BK014938">
    <property type="protein sequence ID" value="DAD83544.1"/>
    <property type="molecule type" value="Genomic_DNA"/>
</dbReference>